<comment type="caution">
    <text evidence="1">The sequence shown here is derived from an EMBL/GenBank/DDBJ whole genome shotgun (WGS) entry which is preliminary data.</text>
</comment>
<dbReference type="Gene3D" id="1.10.510.10">
    <property type="entry name" value="Transferase(Phosphotransferase) domain 1"/>
    <property type="match status" value="1"/>
</dbReference>
<proteinExistence type="predicted"/>
<dbReference type="AlphaFoldDB" id="A0A835KCE4"/>
<evidence type="ECO:0000313" key="2">
    <source>
        <dbReference type="Proteomes" id="UP000657918"/>
    </source>
</evidence>
<protein>
    <recommendedName>
        <fullName evidence="3">Protein kinase domain-containing protein</fullName>
    </recommendedName>
</protein>
<reference evidence="1 2" key="1">
    <citation type="submission" date="2020-10" db="EMBL/GenBank/DDBJ databases">
        <title>Plant Genome Project.</title>
        <authorList>
            <person name="Zhang R.-G."/>
        </authorList>
    </citation>
    <scope>NUCLEOTIDE SEQUENCE [LARGE SCALE GENOMIC DNA]</scope>
    <source>
        <strain evidence="1">FAFU-HL-1</strain>
        <tissue evidence="1">Leaf</tissue>
    </source>
</reference>
<name>A0A835KCE4_9ROSI</name>
<sequence>MGMLTVQSDVYSFGVVLVELLTEEKLNSISSLGEMDEIEVVVELAKAYLNSMRVNRPTIKQVFDRLSMLNEHTQKLWTQQNNYETDYLLGETSQSPRKEAYLPVTPS</sequence>
<dbReference type="OrthoDB" id="1000870at2759"/>
<organism evidence="1 2">
    <name type="scientific">Salix dunnii</name>
    <dbReference type="NCBI Taxonomy" id="1413687"/>
    <lineage>
        <taxon>Eukaryota</taxon>
        <taxon>Viridiplantae</taxon>
        <taxon>Streptophyta</taxon>
        <taxon>Embryophyta</taxon>
        <taxon>Tracheophyta</taxon>
        <taxon>Spermatophyta</taxon>
        <taxon>Magnoliopsida</taxon>
        <taxon>eudicotyledons</taxon>
        <taxon>Gunneridae</taxon>
        <taxon>Pentapetalae</taxon>
        <taxon>rosids</taxon>
        <taxon>fabids</taxon>
        <taxon>Malpighiales</taxon>
        <taxon>Salicaceae</taxon>
        <taxon>Saliceae</taxon>
        <taxon>Salix</taxon>
    </lineage>
</organism>
<evidence type="ECO:0000313" key="1">
    <source>
        <dbReference type="EMBL" id="KAF9684628.1"/>
    </source>
</evidence>
<dbReference type="SUPFAM" id="SSF56112">
    <property type="entry name" value="Protein kinase-like (PK-like)"/>
    <property type="match status" value="1"/>
</dbReference>
<gene>
    <name evidence="1" type="ORF">SADUNF_Sadunf04G0138300</name>
</gene>
<dbReference type="Proteomes" id="UP000657918">
    <property type="component" value="Chromosome 4"/>
</dbReference>
<keyword evidence="2" id="KW-1185">Reference proteome</keyword>
<dbReference type="EMBL" id="JADGMS010000004">
    <property type="protein sequence ID" value="KAF9684628.1"/>
    <property type="molecule type" value="Genomic_DNA"/>
</dbReference>
<accession>A0A835KCE4</accession>
<dbReference type="InterPro" id="IPR011009">
    <property type="entry name" value="Kinase-like_dom_sf"/>
</dbReference>
<evidence type="ECO:0008006" key="3">
    <source>
        <dbReference type="Google" id="ProtNLM"/>
    </source>
</evidence>